<dbReference type="Proteomes" id="UP000243217">
    <property type="component" value="Unassembled WGS sequence"/>
</dbReference>
<dbReference type="AlphaFoldDB" id="A0A1V9ZQW2"/>
<feature type="region of interest" description="Disordered" evidence="1">
    <location>
        <begin position="285"/>
        <end position="337"/>
    </location>
</feature>
<dbReference type="EMBL" id="JNBS01001707">
    <property type="protein sequence ID" value="OQS00369.1"/>
    <property type="molecule type" value="Genomic_DNA"/>
</dbReference>
<organism evidence="2 3">
    <name type="scientific">Thraustotheca clavata</name>
    <dbReference type="NCBI Taxonomy" id="74557"/>
    <lineage>
        <taxon>Eukaryota</taxon>
        <taxon>Sar</taxon>
        <taxon>Stramenopiles</taxon>
        <taxon>Oomycota</taxon>
        <taxon>Saprolegniomycetes</taxon>
        <taxon>Saprolegniales</taxon>
        <taxon>Achlyaceae</taxon>
        <taxon>Thraustotheca</taxon>
    </lineage>
</organism>
<evidence type="ECO:0000313" key="2">
    <source>
        <dbReference type="EMBL" id="OQS00369.1"/>
    </source>
</evidence>
<reference evidence="2 3" key="1">
    <citation type="journal article" date="2014" name="Genome Biol. Evol.">
        <title>The secreted proteins of Achlya hypogyna and Thraustotheca clavata identify the ancestral oomycete secretome and reveal gene acquisitions by horizontal gene transfer.</title>
        <authorList>
            <person name="Misner I."/>
            <person name="Blouin N."/>
            <person name="Leonard G."/>
            <person name="Richards T.A."/>
            <person name="Lane C.E."/>
        </authorList>
    </citation>
    <scope>NUCLEOTIDE SEQUENCE [LARGE SCALE GENOMIC DNA]</scope>
    <source>
        <strain evidence="2 3">ATCC 34112</strain>
    </source>
</reference>
<comment type="caution">
    <text evidence="2">The sequence shown here is derived from an EMBL/GenBank/DDBJ whole genome shotgun (WGS) entry which is preliminary data.</text>
</comment>
<gene>
    <name evidence="2" type="ORF">THRCLA_05981</name>
</gene>
<sequence>MNRLQTSDVNSMEACVDMKDIRRFFVRAGLQLTTDECLGMARTALVAYVNEIIPHTIANMEMNYRMKCLAEDVSTAMQFCNGPKRVYGFEDVDAEPDEGLESENDVEDEENEENEKSEQDSDDSDDDEEWNKKVDNEIEKDEEAGDGYYSDAENQGMDRHLETYTEEDSHWIEDNRFNRIEDSDVERILSKDQPNPYLIPRSAFARMWDIAMNVSISKAALSMLHNAAEYYLYSELSNGKLGSDIACVVLQSLIMEQAEERDRLENQIETQAVKIKEQKAAITKLKNQRGTPRKSLAVTDPNASAQKKIQRKRLSCEMLQENQPPTPQRYAQSPMRR</sequence>
<name>A0A1V9ZQW2_9STRA</name>
<protein>
    <submittedName>
        <fullName evidence="2">Uncharacterized protein</fullName>
    </submittedName>
</protein>
<evidence type="ECO:0000313" key="3">
    <source>
        <dbReference type="Proteomes" id="UP000243217"/>
    </source>
</evidence>
<dbReference type="OrthoDB" id="74106at2759"/>
<evidence type="ECO:0000256" key="1">
    <source>
        <dbReference type="SAM" id="MobiDB-lite"/>
    </source>
</evidence>
<feature type="region of interest" description="Disordered" evidence="1">
    <location>
        <begin position="95"/>
        <end position="156"/>
    </location>
</feature>
<keyword evidence="3" id="KW-1185">Reference proteome</keyword>
<feature type="compositionally biased region" description="Acidic residues" evidence="1">
    <location>
        <begin position="95"/>
        <end position="113"/>
    </location>
</feature>
<accession>A0A1V9ZQW2</accession>
<proteinExistence type="predicted"/>
<feature type="compositionally biased region" description="Acidic residues" evidence="1">
    <location>
        <begin position="120"/>
        <end position="129"/>
    </location>
</feature>